<name>A0ABQ3T6D1_9ACTN</name>
<keyword evidence="2" id="KW-0808">Transferase</keyword>
<evidence type="ECO:0000256" key="2">
    <source>
        <dbReference type="ARBA" id="ARBA00022679"/>
    </source>
</evidence>
<dbReference type="PANTHER" id="PTHR10488:SF1">
    <property type="entry name" value="GLYCINE AMIDINOTRANSFERASE, MITOCHONDRIAL"/>
    <property type="match status" value="1"/>
</dbReference>
<evidence type="ECO:0000256" key="1">
    <source>
        <dbReference type="ARBA" id="ARBA00006943"/>
    </source>
</evidence>
<comment type="caution">
    <text evidence="3">The sequence shown here is derived from an EMBL/GenBank/DDBJ whole genome shotgun (WGS) entry which is preliminary data.</text>
</comment>
<organism evidence="3 4">
    <name type="scientific">Streptomyces spororaveus</name>
    <dbReference type="NCBI Taxonomy" id="284039"/>
    <lineage>
        <taxon>Bacteria</taxon>
        <taxon>Bacillati</taxon>
        <taxon>Actinomycetota</taxon>
        <taxon>Actinomycetes</taxon>
        <taxon>Kitasatosporales</taxon>
        <taxon>Streptomycetaceae</taxon>
        <taxon>Streptomyces</taxon>
    </lineage>
</organism>
<proteinExistence type="inferred from homology"/>
<comment type="similarity">
    <text evidence="1">Belongs to the amidinotransferase family.</text>
</comment>
<keyword evidence="4" id="KW-1185">Reference proteome</keyword>
<evidence type="ECO:0000313" key="4">
    <source>
        <dbReference type="Proteomes" id="UP000608522"/>
    </source>
</evidence>
<dbReference type="InterPro" id="IPR033195">
    <property type="entry name" value="AmidinoTrfase"/>
</dbReference>
<sequence>MTPALPVHSFDEWSPLREVVVGRADHYNAHHVDTSFKLFYFDNVKTRAAAGQTLLPIPDRYVDELNEDVEGLAAALAAHGVTVHRPSAPGKDLDIRSPYWDARATPALNVRDNTIILGDTIVETAPHVRARIFENDQLKAIFQRYYKAGARWVSMPRPALARGSLDTAYFEKQGIDVSAVMDADTALPIDGLDLEMIFDGAQCMRLGADVLVNAANTNHHLALRWLREVIPSLRFHLLDGIADSHIDSVVVPLRPGLMLLRSPQYLSYLPKAMQGWDVIYPPAMDEAAFPDYSEFGFNIASRYIDMNVLSIDENTVVVNSLYPELIRVLEGRGFTVIPVLHRHRRLAGGGYHCFTLDTVRTGGLEDYLN</sequence>
<accession>A0ABQ3T6D1</accession>
<dbReference type="Proteomes" id="UP000608522">
    <property type="component" value="Unassembled WGS sequence"/>
</dbReference>
<evidence type="ECO:0000313" key="3">
    <source>
        <dbReference type="EMBL" id="GHI75936.1"/>
    </source>
</evidence>
<protein>
    <submittedName>
        <fullName evidence="3">Inosamine-phosphate amidinotransferase</fullName>
    </submittedName>
</protein>
<dbReference type="PANTHER" id="PTHR10488">
    <property type="entry name" value="GLYCINE AMIDINOTRANSFERASE, MITOCHONDRIAL"/>
    <property type="match status" value="1"/>
</dbReference>
<dbReference type="EMBL" id="BNED01000005">
    <property type="protein sequence ID" value="GHI75936.1"/>
    <property type="molecule type" value="Genomic_DNA"/>
</dbReference>
<gene>
    <name evidence="3" type="ORF">Sspor_14970</name>
</gene>
<dbReference type="SUPFAM" id="SSF55909">
    <property type="entry name" value="Pentein"/>
    <property type="match status" value="1"/>
</dbReference>
<dbReference type="Gene3D" id="3.75.10.10">
    <property type="entry name" value="L-arginine/glycine Amidinotransferase, Chain A"/>
    <property type="match status" value="1"/>
</dbReference>
<dbReference type="RefSeq" id="WP_202198292.1">
    <property type="nucleotide sequence ID" value="NZ_BAAATO010000011.1"/>
</dbReference>
<reference evidence="4" key="1">
    <citation type="submission" date="2023-07" db="EMBL/GenBank/DDBJ databases">
        <title>Whole genome shotgun sequence of Streptomyces spororaveus NBRC 15456.</title>
        <authorList>
            <person name="Komaki H."/>
            <person name="Tamura T."/>
        </authorList>
    </citation>
    <scope>NUCLEOTIDE SEQUENCE [LARGE SCALE GENOMIC DNA]</scope>
    <source>
        <strain evidence="4">NBRC 15456</strain>
    </source>
</reference>